<dbReference type="RefSeq" id="WP_162451539.1">
    <property type="nucleotide sequence ID" value="NZ_WLZY01000006.1"/>
</dbReference>
<sequence length="144" mass="16473">MQKRHRVREVVNWVNLSTPLGLLVSVIGRAQIERGEHGLFLARHYRFPLPPAPAFTVGNVILVRLDEAKLARRPRLLLHEERHATQYAWCLGPAMLPLYGLAAAYSWLLTGDPASRNVFERRAGLKDGGYKERPLRRVFRVRGE</sequence>
<keyword evidence="1" id="KW-0812">Transmembrane</keyword>
<dbReference type="AlphaFoldDB" id="A0A7K3M664"/>
<keyword evidence="3" id="KW-1185">Reference proteome</keyword>
<evidence type="ECO:0000313" key="3">
    <source>
        <dbReference type="Proteomes" id="UP000460435"/>
    </source>
</evidence>
<keyword evidence="1" id="KW-1133">Transmembrane helix</keyword>
<feature type="transmembrane region" description="Helical" evidence="1">
    <location>
        <begin position="86"/>
        <end position="108"/>
    </location>
</feature>
<dbReference type="EMBL" id="WLZY01000006">
    <property type="protein sequence ID" value="NDL58824.1"/>
    <property type="molecule type" value="Genomic_DNA"/>
</dbReference>
<comment type="caution">
    <text evidence="2">The sequence shown here is derived from an EMBL/GenBank/DDBJ whole genome shotgun (WGS) entry which is preliminary data.</text>
</comment>
<reference evidence="2 3" key="1">
    <citation type="submission" date="2019-11" db="EMBL/GenBank/DDBJ databases">
        <authorList>
            <person name="Li X.-J."/>
            <person name="Feng X.-M."/>
        </authorList>
    </citation>
    <scope>NUCLEOTIDE SEQUENCE [LARGE SCALE GENOMIC DNA]</scope>
    <source>
        <strain evidence="2 3">XMNu-373</strain>
    </source>
</reference>
<dbReference type="Proteomes" id="UP000460435">
    <property type="component" value="Unassembled WGS sequence"/>
</dbReference>
<evidence type="ECO:0000313" key="2">
    <source>
        <dbReference type="EMBL" id="NDL58824.1"/>
    </source>
</evidence>
<name>A0A7K3M664_9ACTN</name>
<gene>
    <name evidence="2" type="ORF">F7O44_17270</name>
</gene>
<organism evidence="2 3">
    <name type="scientific">Phytoactinopolyspora mesophila</name>
    <dbReference type="NCBI Taxonomy" id="2650750"/>
    <lineage>
        <taxon>Bacteria</taxon>
        <taxon>Bacillati</taxon>
        <taxon>Actinomycetota</taxon>
        <taxon>Actinomycetes</taxon>
        <taxon>Jiangellales</taxon>
        <taxon>Jiangellaceae</taxon>
        <taxon>Phytoactinopolyspora</taxon>
    </lineage>
</organism>
<proteinExistence type="predicted"/>
<evidence type="ECO:0008006" key="4">
    <source>
        <dbReference type="Google" id="ProtNLM"/>
    </source>
</evidence>
<accession>A0A7K3M664</accession>
<feature type="transmembrane region" description="Helical" evidence="1">
    <location>
        <begin position="12"/>
        <end position="32"/>
    </location>
</feature>
<keyword evidence="1" id="KW-0472">Membrane</keyword>
<feature type="transmembrane region" description="Helical" evidence="1">
    <location>
        <begin position="47"/>
        <end position="65"/>
    </location>
</feature>
<protein>
    <recommendedName>
        <fullName evidence="4">DUF4157 domain-containing protein</fullName>
    </recommendedName>
</protein>
<evidence type="ECO:0000256" key="1">
    <source>
        <dbReference type="SAM" id="Phobius"/>
    </source>
</evidence>